<evidence type="ECO:0000313" key="2">
    <source>
        <dbReference type="Proteomes" id="UP000664081"/>
    </source>
</evidence>
<organism evidence="1 2">
    <name type="scientific">Staphylococcus nepalensis</name>
    <dbReference type="NCBI Taxonomy" id="214473"/>
    <lineage>
        <taxon>Bacteria</taxon>
        <taxon>Bacillati</taxon>
        <taxon>Bacillota</taxon>
        <taxon>Bacilli</taxon>
        <taxon>Bacillales</taxon>
        <taxon>Staphylococcaceae</taxon>
        <taxon>Staphylococcus</taxon>
    </lineage>
</organism>
<dbReference type="Proteomes" id="UP000664081">
    <property type="component" value="Unassembled WGS sequence"/>
</dbReference>
<keyword evidence="2" id="KW-1185">Reference proteome</keyword>
<reference evidence="1 2" key="1">
    <citation type="submission" date="2021-03" db="EMBL/GenBank/DDBJ databases">
        <title>Staphylococci and Mammaliicocci in bats.</title>
        <authorList>
            <person name="Fountain K."/>
        </authorList>
    </citation>
    <scope>NUCLEOTIDE SEQUENCE [LARGE SCALE GENOMIC DNA]</scope>
    <source>
        <strain evidence="1 2">18_1_E_SW</strain>
    </source>
</reference>
<comment type="caution">
    <text evidence="1">The sequence shown here is derived from an EMBL/GenBank/DDBJ whole genome shotgun (WGS) entry which is preliminary data.</text>
</comment>
<gene>
    <name evidence="1" type="ORF">J3T88_12915</name>
</gene>
<dbReference type="EMBL" id="JAFNLT010000013">
    <property type="protein sequence ID" value="MBO1228194.1"/>
    <property type="molecule type" value="Genomic_DNA"/>
</dbReference>
<evidence type="ECO:0000313" key="1">
    <source>
        <dbReference type="EMBL" id="MBO1228194.1"/>
    </source>
</evidence>
<dbReference type="RefSeq" id="WP_207572468.1">
    <property type="nucleotide sequence ID" value="NZ_JAFNLQ010000006.1"/>
</dbReference>
<accession>A0ABS3L723</accession>
<proteinExistence type="predicted"/>
<sequence>MISSKIYEQLQSSDVGHLEFFFSDNQSVIIKDILFSESDDRFIHVTEPNELVINLNNVLYYEIHEQTNHNHHYHASE</sequence>
<protein>
    <submittedName>
        <fullName evidence="1">Uncharacterized protein</fullName>
    </submittedName>
</protein>
<name>A0ABS3L723_9STAP</name>